<comment type="caution">
    <text evidence="10">The sequence shown here is derived from an EMBL/GenBank/DDBJ whole genome shotgun (WGS) entry which is preliminary data.</text>
</comment>
<protein>
    <recommendedName>
        <fullName evidence="4">4-hydroxy-4-methyl-2-oxoglutarate aldolase</fullName>
        <ecNumber evidence="4">4.1.3.17</ecNumber>
    </recommendedName>
</protein>
<dbReference type="Pfam" id="PF03737">
    <property type="entry name" value="RraA-like"/>
    <property type="match status" value="1"/>
</dbReference>
<dbReference type="PANTHER" id="PTHR33254">
    <property type="entry name" value="4-HYDROXY-4-METHYL-2-OXOGLUTARATE ALDOLASE 3-RELATED"/>
    <property type="match status" value="1"/>
</dbReference>
<comment type="cofactor">
    <cofactor evidence="2 9">
        <name>Mg(2+)</name>
        <dbReference type="ChEBI" id="CHEBI:18420"/>
    </cofactor>
</comment>
<dbReference type="EMBL" id="JACHOU010000026">
    <property type="protein sequence ID" value="MBB6357543.1"/>
    <property type="molecule type" value="Genomic_DNA"/>
</dbReference>
<dbReference type="GO" id="GO:0072329">
    <property type="term" value="P:monocarboxylic acid catabolic process"/>
    <property type="evidence" value="ECO:0007669"/>
    <property type="project" value="UniProtKB-ARBA"/>
</dbReference>
<reference evidence="10 11" key="1">
    <citation type="submission" date="2020-08" db="EMBL/GenBank/DDBJ databases">
        <title>Genomic Encyclopedia of Type Strains, Phase IV (KMG-IV): sequencing the most valuable type-strain genomes for metagenomic binning, comparative biology and taxonomic classification.</title>
        <authorList>
            <person name="Goeker M."/>
        </authorList>
    </citation>
    <scope>NUCLEOTIDE SEQUENCE [LARGE SCALE GENOMIC DNA]</scope>
    <source>
        <strain evidence="10 11">DSM 7051</strain>
    </source>
</reference>
<dbReference type="PANTHER" id="PTHR33254:SF16">
    <property type="entry name" value="BLR3842 PROTEIN"/>
    <property type="match status" value="1"/>
</dbReference>
<feature type="binding site" evidence="9">
    <location>
        <position position="126"/>
    </location>
    <ligand>
        <name>substrate</name>
    </ligand>
</feature>
<evidence type="ECO:0000256" key="3">
    <source>
        <dbReference type="ARBA" id="ARBA00011643"/>
    </source>
</evidence>
<dbReference type="EC" id="4.1.3.17" evidence="4"/>
<dbReference type="GO" id="GO:0046872">
    <property type="term" value="F:metal ion binding"/>
    <property type="evidence" value="ECO:0007669"/>
    <property type="project" value="UniProtKB-KW"/>
</dbReference>
<accession>A0A7X0FD49</accession>
<dbReference type="Proteomes" id="UP000536262">
    <property type="component" value="Unassembled WGS sequence"/>
</dbReference>
<sequence>MSDKVGQGFFDAPAVYEKIERSDPELVRQLSRFGVSTIHEADRRRGYMHEIKPIVSGLSICGPAVTSLDHTGDNLMIHAALEVCQPGDVLVVTTLSPSTHGMFGDLLATSCIARGLAGVIIDAGARDVRDLRAMNFPIWTRTISSQGTAKSNPGWVNVPVICGQVNVRPGDVIAADDDGVVVIPKERLEMVVAAAQAREDNEAKARERFARGELSLDVVNLRLVLERFGVRYPDRENSPGKQS</sequence>
<dbReference type="CDD" id="cd16841">
    <property type="entry name" value="RraA_family"/>
    <property type="match status" value="1"/>
</dbReference>
<proteinExistence type="inferred from homology"/>
<dbReference type="InterPro" id="IPR005493">
    <property type="entry name" value="RraA/RraA-like"/>
</dbReference>
<evidence type="ECO:0000313" key="10">
    <source>
        <dbReference type="EMBL" id="MBB6357543.1"/>
    </source>
</evidence>
<dbReference type="Gene3D" id="3.50.30.40">
    <property type="entry name" value="Ribonuclease E inhibitor RraA/RraA-like"/>
    <property type="match status" value="1"/>
</dbReference>
<dbReference type="GO" id="GO:0047443">
    <property type="term" value="F:4-hydroxy-4-methyl-2-oxoglutarate aldolase activity"/>
    <property type="evidence" value="ECO:0007669"/>
    <property type="project" value="UniProtKB-EC"/>
</dbReference>
<evidence type="ECO:0000256" key="4">
    <source>
        <dbReference type="ARBA" id="ARBA00012213"/>
    </source>
</evidence>
<dbReference type="NCBIfam" id="NF006731">
    <property type="entry name" value="PRK09262.1"/>
    <property type="match status" value="1"/>
</dbReference>
<dbReference type="InterPro" id="IPR036704">
    <property type="entry name" value="RraA/RraA-like_sf"/>
</dbReference>
<keyword evidence="7 10" id="KW-0456">Lyase</keyword>
<dbReference type="FunFam" id="3.50.30.40:FF:000002">
    <property type="entry name" value="4-carboxy-4-hydroxy-2-oxoadipate aldolase/oxaloacetate decarboxylase"/>
    <property type="match status" value="1"/>
</dbReference>
<dbReference type="GO" id="GO:0042537">
    <property type="term" value="P:benzene-containing compound metabolic process"/>
    <property type="evidence" value="ECO:0007669"/>
    <property type="project" value="UniProtKB-ARBA"/>
</dbReference>
<comment type="subunit">
    <text evidence="3">Homohexamer.</text>
</comment>
<keyword evidence="5 9" id="KW-0479">Metal-binding</keyword>
<keyword evidence="6 9" id="KW-0460">Magnesium</keyword>
<evidence type="ECO:0000256" key="2">
    <source>
        <dbReference type="ARBA" id="ARBA00001946"/>
    </source>
</evidence>
<feature type="binding site" evidence="9">
    <location>
        <begin position="104"/>
        <end position="107"/>
    </location>
    <ligand>
        <name>substrate</name>
    </ligand>
</feature>
<evidence type="ECO:0000256" key="1">
    <source>
        <dbReference type="ARBA" id="ARBA00001342"/>
    </source>
</evidence>
<evidence type="ECO:0000256" key="7">
    <source>
        <dbReference type="ARBA" id="ARBA00023239"/>
    </source>
</evidence>
<evidence type="ECO:0000313" key="11">
    <source>
        <dbReference type="Proteomes" id="UP000536262"/>
    </source>
</evidence>
<organism evidence="10 11">
    <name type="scientific">Aminobacter aganoensis</name>
    <dbReference type="NCBI Taxonomy" id="83264"/>
    <lineage>
        <taxon>Bacteria</taxon>
        <taxon>Pseudomonadati</taxon>
        <taxon>Pseudomonadota</taxon>
        <taxon>Alphaproteobacteria</taxon>
        <taxon>Hyphomicrobiales</taxon>
        <taxon>Phyllobacteriaceae</taxon>
        <taxon>Aminobacter</taxon>
    </lineage>
</organism>
<feature type="binding site" evidence="9">
    <location>
        <position position="127"/>
    </location>
    <ligand>
        <name>Mg(2+)</name>
        <dbReference type="ChEBI" id="CHEBI:18420"/>
    </ligand>
</feature>
<evidence type="ECO:0000256" key="6">
    <source>
        <dbReference type="ARBA" id="ARBA00022842"/>
    </source>
</evidence>
<comment type="catalytic activity">
    <reaction evidence="1">
        <text>4-hydroxy-4-methyl-2-oxoglutarate = 2 pyruvate</text>
        <dbReference type="Rhea" id="RHEA:22748"/>
        <dbReference type="ChEBI" id="CHEBI:15361"/>
        <dbReference type="ChEBI" id="CHEBI:58276"/>
        <dbReference type="EC" id="4.1.3.17"/>
    </reaction>
</comment>
<dbReference type="SUPFAM" id="SSF89562">
    <property type="entry name" value="RraA-like"/>
    <property type="match status" value="1"/>
</dbReference>
<gene>
    <name evidence="10" type="ORF">GGR00_005366</name>
</gene>
<dbReference type="AlphaFoldDB" id="A0A7X0FD49"/>
<evidence type="ECO:0000256" key="9">
    <source>
        <dbReference type="PIRSR" id="PIRSR605493-1"/>
    </source>
</evidence>
<dbReference type="GO" id="GO:0019336">
    <property type="term" value="P:phenol-containing compound catabolic process"/>
    <property type="evidence" value="ECO:0007669"/>
    <property type="project" value="UniProtKB-ARBA"/>
</dbReference>
<evidence type="ECO:0000256" key="8">
    <source>
        <dbReference type="ARBA" id="ARBA00061585"/>
    </source>
</evidence>
<keyword evidence="11" id="KW-1185">Reference proteome</keyword>
<name>A0A7X0FD49_9HYPH</name>
<dbReference type="RefSeq" id="WP_184702332.1">
    <property type="nucleotide sequence ID" value="NZ_BAABEG010000004.1"/>
</dbReference>
<comment type="similarity">
    <text evidence="8">Belongs to the LigK/PcmE family.</text>
</comment>
<evidence type="ECO:0000256" key="5">
    <source>
        <dbReference type="ARBA" id="ARBA00022723"/>
    </source>
</evidence>